<keyword evidence="5" id="KW-1185">Reference proteome</keyword>
<evidence type="ECO:0000256" key="1">
    <source>
        <dbReference type="SAM" id="MobiDB-lite"/>
    </source>
</evidence>
<feature type="region of interest" description="Disordered" evidence="1">
    <location>
        <begin position="38"/>
        <end position="65"/>
    </location>
</feature>
<dbReference type="PANTHER" id="PTHR35535">
    <property type="entry name" value="HEAT SHOCK PROTEIN HSLJ"/>
    <property type="match status" value="1"/>
</dbReference>
<feature type="domain" description="DUF306" evidence="3">
    <location>
        <begin position="193"/>
        <end position="297"/>
    </location>
</feature>
<organism evidence="4 5">
    <name type="scientific">Lysobacter koreensis</name>
    <dbReference type="NCBI Taxonomy" id="266122"/>
    <lineage>
        <taxon>Bacteria</taxon>
        <taxon>Pseudomonadati</taxon>
        <taxon>Pseudomonadota</taxon>
        <taxon>Gammaproteobacteria</taxon>
        <taxon>Lysobacterales</taxon>
        <taxon>Lysobacteraceae</taxon>
        <taxon>Lysobacter</taxon>
    </lineage>
</organism>
<protein>
    <submittedName>
        <fullName evidence="4">META domain-containing protein</fullName>
    </submittedName>
</protein>
<dbReference type="InterPro" id="IPR038670">
    <property type="entry name" value="HslJ-like_sf"/>
</dbReference>
<sequence length="305" mass="32672">MKACSSGSSRRASPTLALASWHLAVLVALALAACAPAPQADGGKTPPAASPAPTPATGTSPGEPVRVMSSQLADTQWTLLRLRGKPLVEDSHINLEIGRDLLGGYDGCNWYGMKFRDTPTGNPRSFELLGGVESSARGCQSEAHLLQSQQYYAALRAAVTLHREGTRLLATDIDGQPLLAFERLPRFAMDPALLAGSGWRLVTIDGASRAHPAAQAITLRFAESTLRGHAGCRDYTATYLAREDRLSVPSLAMTSTDCANPAALRREGEFTSLLSETARYRFDRKVLTLFTSTGHELGFVPCDEC</sequence>
<proteinExistence type="predicted"/>
<evidence type="ECO:0000313" key="5">
    <source>
        <dbReference type="Proteomes" id="UP001597090"/>
    </source>
</evidence>
<dbReference type="Proteomes" id="UP001597090">
    <property type="component" value="Unassembled WGS sequence"/>
</dbReference>
<dbReference type="InterPro" id="IPR053147">
    <property type="entry name" value="Hsp_HslJ-like"/>
</dbReference>
<reference evidence="5" key="1">
    <citation type="journal article" date="2019" name="Int. J. Syst. Evol. Microbiol.">
        <title>The Global Catalogue of Microorganisms (GCM) 10K type strain sequencing project: providing services to taxonomists for standard genome sequencing and annotation.</title>
        <authorList>
            <consortium name="The Broad Institute Genomics Platform"/>
            <consortium name="The Broad Institute Genome Sequencing Center for Infectious Disease"/>
            <person name="Wu L."/>
            <person name="Ma J."/>
        </authorList>
    </citation>
    <scope>NUCLEOTIDE SEQUENCE [LARGE SCALE GENOMIC DNA]</scope>
    <source>
        <strain evidence="5">CCUG 55491</strain>
    </source>
</reference>
<gene>
    <name evidence="4" type="ORF">ACFQZQ_10565</name>
</gene>
<keyword evidence="2" id="KW-0732">Signal</keyword>
<dbReference type="Gene3D" id="2.40.128.270">
    <property type="match status" value="2"/>
</dbReference>
<evidence type="ECO:0000313" key="4">
    <source>
        <dbReference type="EMBL" id="MFD0739722.1"/>
    </source>
</evidence>
<dbReference type="RefSeq" id="WP_386812752.1">
    <property type="nucleotide sequence ID" value="NZ_JBHTIH010000004.1"/>
</dbReference>
<feature type="compositionally biased region" description="Low complexity" evidence="1">
    <location>
        <begin position="38"/>
        <end position="47"/>
    </location>
</feature>
<feature type="chain" id="PRO_5046675529" evidence="2">
    <location>
        <begin position="41"/>
        <end position="305"/>
    </location>
</feature>
<evidence type="ECO:0000256" key="2">
    <source>
        <dbReference type="SAM" id="SignalP"/>
    </source>
</evidence>
<name>A0ABW2YMW1_9GAMM</name>
<feature type="signal peptide" evidence="2">
    <location>
        <begin position="1"/>
        <end position="40"/>
    </location>
</feature>
<dbReference type="Pfam" id="PF03724">
    <property type="entry name" value="META"/>
    <property type="match status" value="2"/>
</dbReference>
<accession>A0ABW2YMW1</accession>
<dbReference type="PANTHER" id="PTHR35535:SF2">
    <property type="entry name" value="DUF306 DOMAIN-CONTAINING PROTEIN"/>
    <property type="match status" value="1"/>
</dbReference>
<feature type="domain" description="DUF306" evidence="3">
    <location>
        <begin position="70"/>
        <end position="182"/>
    </location>
</feature>
<dbReference type="InterPro" id="IPR005184">
    <property type="entry name" value="DUF306_Meta_HslJ"/>
</dbReference>
<evidence type="ECO:0000259" key="3">
    <source>
        <dbReference type="Pfam" id="PF03724"/>
    </source>
</evidence>
<dbReference type="EMBL" id="JBHTIH010000004">
    <property type="protein sequence ID" value="MFD0739722.1"/>
    <property type="molecule type" value="Genomic_DNA"/>
</dbReference>
<comment type="caution">
    <text evidence="4">The sequence shown here is derived from an EMBL/GenBank/DDBJ whole genome shotgun (WGS) entry which is preliminary data.</text>
</comment>
<dbReference type="PROSITE" id="PS51257">
    <property type="entry name" value="PROKAR_LIPOPROTEIN"/>
    <property type="match status" value="1"/>
</dbReference>